<evidence type="ECO:0000259" key="3">
    <source>
        <dbReference type="Pfam" id="PF13193"/>
    </source>
</evidence>
<dbReference type="Gene3D" id="3.30.300.30">
    <property type="match status" value="1"/>
</dbReference>
<dbReference type="RefSeq" id="WP_272735072.1">
    <property type="nucleotide sequence ID" value="NZ_CP116942.1"/>
</dbReference>
<dbReference type="InterPro" id="IPR045851">
    <property type="entry name" value="AMP-bd_C_sf"/>
</dbReference>
<gene>
    <name evidence="4" type="ORF">PO878_13665</name>
</gene>
<accession>A0AAE9YD11</accession>
<proteinExistence type="predicted"/>
<feature type="region of interest" description="Disordered" evidence="1">
    <location>
        <begin position="1"/>
        <end position="26"/>
    </location>
</feature>
<dbReference type="InterPro" id="IPR050237">
    <property type="entry name" value="ATP-dep_AMP-bd_enzyme"/>
</dbReference>
<feature type="domain" description="AMP-binding enzyme C-terminal" evidence="3">
    <location>
        <begin position="398"/>
        <end position="472"/>
    </location>
</feature>
<reference evidence="4" key="1">
    <citation type="submission" date="2023-01" db="EMBL/GenBank/DDBJ databases">
        <title>The diversity of Class Acidimicrobiia in South China Sea sediment environments and the proposal of Iamia marina sp. nov., a novel species of the genus Iamia.</title>
        <authorList>
            <person name="He Y."/>
            <person name="Tian X."/>
        </authorList>
    </citation>
    <scope>NUCLEOTIDE SEQUENCE</scope>
    <source>
        <strain evidence="4">DSM 19957</strain>
    </source>
</reference>
<dbReference type="PANTHER" id="PTHR43767:SF12">
    <property type="entry name" value="AMP-DEPENDENT SYNTHETASE AND LIGASE"/>
    <property type="match status" value="1"/>
</dbReference>
<feature type="domain" description="AMP-dependent synthetase/ligase" evidence="2">
    <location>
        <begin position="7"/>
        <end position="342"/>
    </location>
</feature>
<dbReference type="PROSITE" id="PS00455">
    <property type="entry name" value="AMP_BINDING"/>
    <property type="match status" value="1"/>
</dbReference>
<feature type="compositionally biased region" description="Basic and acidic residues" evidence="1">
    <location>
        <begin position="1"/>
        <end position="15"/>
    </location>
</feature>
<dbReference type="EMBL" id="CP116942">
    <property type="protein sequence ID" value="WCO65546.1"/>
    <property type="molecule type" value="Genomic_DNA"/>
</dbReference>
<evidence type="ECO:0000313" key="4">
    <source>
        <dbReference type="EMBL" id="WCO65546.1"/>
    </source>
</evidence>
<evidence type="ECO:0000259" key="2">
    <source>
        <dbReference type="Pfam" id="PF00501"/>
    </source>
</evidence>
<dbReference type="InterPro" id="IPR025110">
    <property type="entry name" value="AMP-bd_C"/>
</dbReference>
<dbReference type="Gene3D" id="3.40.50.12780">
    <property type="entry name" value="N-terminal domain of ligase-like"/>
    <property type="match status" value="1"/>
</dbReference>
<dbReference type="GO" id="GO:0016877">
    <property type="term" value="F:ligase activity, forming carbon-sulfur bonds"/>
    <property type="evidence" value="ECO:0007669"/>
    <property type="project" value="UniProtKB-ARBA"/>
</dbReference>
<protein>
    <submittedName>
        <fullName evidence="4">Class I adenylate-forming enzyme family protein</fullName>
    </submittedName>
</protein>
<evidence type="ECO:0000313" key="5">
    <source>
        <dbReference type="Proteomes" id="UP001216390"/>
    </source>
</evidence>
<keyword evidence="5" id="KW-1185">Reference proteome</keyword>
<dbReference type="Proteomes" id="UP001216390">
    <property type="component" value="Chromosome"/>
</dbReference>
<dbReference type="SUPFAM" id="SSF56801">
    <property type="entry name" value="Acetyl-CoA synthetase-like"/>
    <property type="match status" value="1"/>
</dbReference>
<evidence type="ECO:0000256" key="1">
    <source>
        <dbReference type="SAM" id="MobiDB-lite"/>
    </source>
</evidence>
<organism evidence="4 5">
    <name type="scientific">Iamia majanohamensis</name>
    <dbReference type="NCBI Taxonomy" id="467976"/>
    <lineage>
        <taxon>Bacteria</taxon>
        <taxon>Bacillati</taxon>
        <taxon>Actinomycetota</taxon>
        <taxon>Acidimicrobiia</taxon>
        <taxon>Acidimicrobiales</taxon>
        <taxon>Iamiaceae</taxon>
        <taxon>Iamia</taxon>
    </lineage>
</organism>
<dbReference type="AlphaFoldDB" id="A0AAE9YD11"/>
<dbReference type="KEGG" id="ima:PO878_13665"/>
<dbReference type="InterPro" id="IPR020845">
    <property type="entry name" value="AMP-binding_CS"/>
</dbReference>
<dbReference type="Pfam" id="PF00501">
    <property type="entry name" value="AMP-binding"/>
    <property type="match status" value="1"/>
</dbReference>
<dbReference type="PANTHER" id="PTHR43767">
    <property type="entry name" value="LONG-CHAIN-FATTY-ACID--COA LIGASE"/>
    <property type="match status" value="1"/>
</dbReference>
<sequence>MLAETVREAGRRFGDRPALVDPEGRPTSYAELDRRSDAVAAALAGRGVGPGAVVALTLPSGVGWVVLTAGVAKAGAATAGVNPRLAPAEQQACVELARPALVVGTADEVGALERAGAGRPAPPLVDDAERLAHVVFTSGTTGHPKGAVFRDRHLEAVARIDTGLAWGDPAAPPTPMLAATQMAHVGFTTKLAWYLRTGTTTHLLARWRAADVLALAERVGLGMLGGVAPQIALLLRDPTFDQRDLSSVRALVVGGGPSAPALVEEARRRFGAGYSIRYSSTESGGVGTGTAFDAPEAEALFTVGRPRGGVEVAIHDEDGRPVADGEAGEVWLRSDAATDGYLHDPGATAALVAPGGWLRTGDLGRIEPSDHPAAGCLVLTGRRSEMFIRGGYNVHPQEVEAVLGRHPAVAQVALVARPDPVMGEVGVAVVVPVDPDRPPTLEDLRAFGAEALARHKLPEAVVVRADLPLTPMQKLDRAALRSVAGAPDIL</sequence>
<dbReference type="InterPro" id="IPR000873">
    <property type="entry name" value="AMP-dep_synth/lig_dom"/>
</dbReference>
<name>A0AAE9YD11_9ACTN</name>
<dbReference type="InterPro" id="IPR042099">
    <property type="entry name" value="ANL_N_sf"/>
</dbReference>
<dbReference type="Pfam" id="PF13193">
    <property type="entry name" value="AMP-binding_C"/>
    <property type="match status" value="1"/>
</dbReference>